<keyword evidence="9" id="KW-0175">Coiled coil</keyword>
<dbReference type="EC" id="2.7.13.3" evidence="2"/>
<dbReference type="Gene3D" id="1.20.120.160">
    <property type="entry name" value="HPT domain"/>
    <property type="match status" value="1"/>
</dbReference>
<feature type="coiled-coil region" evidence="9">
    <location>
        <begin position="11"/>
        <end position="41"/>
    </location>
</feature>
<dbReference type="GO" id="GO:0006935">
    <property type="term" value="P:chemotaxis"/>
    <property type="evidence" value="ECO:0007669"/>
    <property type="project" value="InterPro"/>
</dbReference>
<dbReference type="PROSITE" id="PS50894">
    <property type="entry name" value="HPT"/>
    <property type="match status" value="1"/>
</dbReference>
<evidence type="ECO:0000313" key="14">
    <source>
        <dbReference type="EMBL" id="BAY82176.1"/>
    </source>
</evidence>
<name>A0A1Z4LLT0_9CYAN</name>
<dbReference type="SMART" id="SM00387">
    <property type="entry name" value="HATPase_c"/>
    <property type="match status" value="1"/>
</dbReference>
<dbReference type="EMBL" id="AP018227">
    <property type="protein sequence ID" value="BAY82176.1"/>
    <property type="molecule type" value="Genomic_DNA"/>
</dbReference>
<dbReference type="PANTHER" id="PTHR43395:SF1">
    <property type="entry name" value="CHEMOTAXIS PROTEIN CHEA"/>
    <property type="match status" value="1"/>
</dbReference>
<dbReference type="SMART" id="SM00073">
    <property type="entry name" value="HPT"/>
    <property type="match status" value="1"/>
</dbReference>
<evidence type="ECO:0000259" key="12">
    <source>
        <dbReference type="PROSITE" id="PS50851"/>
    </source>
</evidence>
<dbReference type="PROSITE" id="PS50110">
    <property type="entry name" value="RESPONSE_REGULATORY"/>
    <property type="match status" value="1"/>
</dbReference>
<dbReference type="InterPro" id="IPR004105">
    <property type="entry name" value="CheA-like_dim"/>
</dbReference>
<feature type="modified residue" description="4-aspartylphosphate" evidence="8">
    <location>
        <position position="873"/>
    </location>
</feature>
<dbReference type="CDD" id="cd00088">
    <property type="entry name" value="HPT"/>
    <property type="match status" value="1"/>
</dbReference>
<gene>
    <name evidence="14" type="ORF">NIES267_16550</name>
</gene>
<dbReference type="InterPro" id="IPR011006">
    <property type="entry name" value="CheY-like_superfamily"/>
</dbReference>
<dbReference type="PRINTS" id="PR00344">
    <property type="entry name" value="BCTRLSENSOR"/>
</dbReference>
<dbReference type="Pfam" id="PF01584">
    <property type="entry name" value="CheW"/>
    <property type="match status" value="1"/>
</dbReference>
<dbReference type="SMART" id="SM00448">
    <property type="entry name" value="REC"/>
    <property type="match status" value="1"/>
</dbReference>
<dbReference type="PROSITE" id="PS50851">
    <property type="entry name" value="CHEW"/>
    <property type="match status" value="1"/>
</dbReference>
<organism evidence="14 15">
    <name type="scientific">Calothrix parasitica NIES-267</name>
    <dbReference type="NCBI Taxonomy" id="1973488"/>
    <lineage>
        <taxon>Bacteria</taxon>
        <taxon>Bacillati</taxon>
        <taxon>Cyanobacteriota</taxon>
        <taxon>Cyanophyceae</taxon>
        <taxon>Nostocales</taxon>
        <taxon>Calotrichaceae</taxon>
        <taxon>Calothrix</taxon>
    </lineage>
</organism>
<dbReference type="Gene3D" id="3.40.50.2300">
    <property type="match status" value="1"/>
</dbReference>
<dbReference type="InterPro" id="IPR005467">
    <property type="entry name" value="His_kinase_dom"/>
</dbReference>
<dbReference type="InterPro" id="IPR004358">
    <property type="entry name" value="Sig_transdc_His_kin-like_C"/>
</dbReference>
<dbReference type="SMART" id="SM01231">
    <property type="entry name" value="H-kinase_dim"/>
    <property type="match status" value="1"/>
</dbReference>
<evidence type="ECO:0000256" key="2">
    <source>
        <dbReference type="ARBA" id="ARBA00012438"/>
    </source>
</evidence>
<reference evidence="14 15" key="1">
    <citation type="submission" date="2017-06" db="EMBL/GenBank/DDBJ databases">
        <title>Genome sequencing of cyanobaciteial culture collection at National Institute for Environmental Studies (NIES).</title>
        <authorList>
            <person name="Hirose Y."/>
            <person name="Shimura Y."/>
            <person name="Fujisawa T."/>
            <person name="Nakamura Y."/>
            <person name="Kawachi M."/>
        </authorList>
    </citation>
    <scope>NUCLEOTIDE SEQUENCE [LARGE SCALE GENOMIC DNA]</scope>
    <source>
        <strain evidence="14 15">NIES-267</strain>
    </source>
</reference>
<feature type="domain" description="Response regulatory" evidence="11">
    <location>
        <begin position="823"/>
        <end position="940"/>
    </location>
</feature>
<dbReference type="Gene3D" id="2.30.30.40">
    <property type="entry name" value="SH3 Domains"/>
    <property type="match status" value="1"/>
</dbReference>
<dbReference type="Pfam" id="PF01627">
    <property type="entry name" value="Hpt"/>
    <property type="match status" value="1"/>
</dbReference>
<proteinExistence type="predicted"/>
<evidence type="ECO:0000256" key="1">
    <source>
        <dbReference type="ARBA" id="ARBA00000085"/>
    </source>
</evidence>
<dbReference type="InterPro" id="IPR051315">
    <property type="entry name" value="Bact_Chemotaxis_CheA"/>
</dbReference>
<evidence type="ECO:0000259" key="11">
    <source>
        <dbReference type="PROSITE" id="PS50110"/>
    </source>
</evidence>
<protein>
    <recommendedName>
        <fullName evidence="2">histidine kinase</fullName>
        <ecNumber evidence="2">2.7.13.3</ecNumber>
    </recommendedName>
</protein>
<evidence type="ECO:0000259" key="10">
    <source>
        <dbReference type="PROSITE" id="PS50109"/>
    </source>
</evidence>
<evidence type="ECO:0000256" key="4">
    <source>
        <dbReference type="ARBA" id="ARBA00022679"/>
    </source>
</evidence>
<dbReference type="InterPro" id="IPR036061">
    <property type="entry name" value="CheW-like_dom_sf"/>
</dbReference>
<evidence type="ECO:0000259" key="13">
    <source>
        <dbReference type="PROSITE" id="PS50894"/>
    </source>
</evidence>
<dbReference type="InterPro" id="IPR002545">
    <property type="entry name" value="CheW-lke_dom"/>
</dbReference>
<dbReference type="InterPro" id="IPR001789">
    <property type="entry name" value="Sig_transdc_resp-reg_receiver"/>
</dbReference>
<dbReference type="SUPFAM" id="SSF50341">
    <property type="entry name" value="CheW-like"/>
    <property type="match status" value="1"/>
</dbReference>
<dbReference type="Proteomes" id="UP000218418">
    <property type="component" value="Chromosome"/>
</dbReference>
<keyword evidence="6" id="KW-0902">Two-component regulatory system</keyword>
<dbReference type="AlphaFoldDB" id="A0A1Z4LLT0"/>
<dbReference type="InterPro" id="IPR036890">
    <property type="entry name" value="HATPase_C_sf"/>
</dbReference>
<feature type="domain" description="Histidine kinase" evidence="10">
    <location>
        <begin position="448"/>
        <end position="653"/>
    </location>
</feature>
<dbReference type="PROSITE" id="PS50109">
    <property type="entry name" value="HIS_KIN"/>
    <property type="match status" value="1"/>
</dbReference>
<dbReference type="Pfam" id="PF02518">
    <property type="entry name" value="HATPase_c"/>
    <property type="match status" value="1"/>
</dbReference>
<evidence type="ECO:0000256" key="3">
    <source>
        <dbReference type="ARBA" id="ARBA00022553"/>
    </source>
</evidence>
<dbReference type="SUPFAM" id="SSF47226">
    <property type="entry name" value="Histidine-containing phosphotransfer domain, HPT domain"/>
    <property type="match status" value="1"/>
</dbReference>
<comment type="catalytic activity">
    <reaction evidence="1">
        <text>ATP + protein L-histidine = ADP + protein N-phospho-L-histidine.</text>
        <dbReference type="EC" id="2.7.13.3"/>
    </reaction>
</comment>
<sequence>MPNPLHAMSSQKELEIKMQFLEEANEHINTLENVIVEAKNNRKIDVQKINAALRAAHSIKGGAGIMGFHALSDLSHLLEDSFKVLKTRKNSLEIDSSLQSLLLSAIDWLRQIVESISIGHDVDEQWISTFCYPVFEELREILGEPNPEDAMTILQAEDNPQEIISLLFKTEVEGYLKRLESLLKQKESSVLREEMAMMSSQLGGLGEMLQIPAFIQLCESIIENLSTAVSDNDVEEIANLGLQSWRNTQALLLAGKVDNLPTTINNKQIKNNQQIGLSSEFTSVNDFAPNVEEIIERTLEFTPVIKRESQEPTVRVPSKKLEQINDLFGELTIGRNTLRLQLERISKLIRNLGIRLKTLERENHELRLSYEKFALQLSTLKPKYYQVEKDWEWHPTENISDNNHKFDALELERYNELHTLSQTVVENIVKIQEITGDITLNLEDTEQVNHLLNRTSRKLQNSLTKVRMRPLSEILERLPRALHNLNAEYGKKVNLEIEGADTLMERGILEALNEPLMHLVRNAFDHGIEDTQTRIAAGKSEEGLIKIKTVHQSNRTVITISDDGSGIAIEKIRTRAEKMGLDAQMLATATDDDLYSLIFEPGFSTSEQVTTLSGRGVGMDVVRNNLNLINGEITVDSVPGKGTSFTLSVPFTLSVSRIVLVESNGIPLAFPSEAIQEICLLENQQILPTQNGEVINWQDSLVELINISNYLYFNNLRNTSSIQEIPPRIEDKIVLIISTGNKLVAIKADRCWDEQEVGIRRVEGSIPLPECFNNCTILDNGRIVPLVSPAQLLNLIAKKDIINPASQSLSSTAFLSPKTRKNSILIVDDSVNVRRFLALTLERAGYFVEQAKDGQDALFQLQSGLQVESIICDIEMPRLDGYNFLIRLKSQENLQNIPVIMLSSRTTDKYRQLAMQLGAAVYLTKPYNEHELLQTLKQVVNGDNTN</sequence>
<accession>A0A1Z4LLT0</accession>
<evidence type="ECO:0000256" key="5">
    <source>
        <dbReference type="ARBA" id="ARBA00022777"/>
    </source>
</evidence>
<evidence type="ECO:0000256" key="7">
    <source>
        <dbReference type="PROSITE-ProRule" id="PRU00110"/>
    </source>
</evidence>
<feature type="domain" description="CheW-like" evidence="12">
    <location>
        <begin position="655"/>
        <end position="798"/>
    </location>
</feature>
<feature type="coiled-coil region" evidence="9">
    <location>
        <begin position="342"/>
        <end position="376"/>
    </location>
</feature>
<dbReference type="InterPro" id="IPR036641">
    <property type="entry name" value="HPT_dom_sf"/>
</dbReference>
<evidence type="ECO:0000256" key="6">
    <source>
        <dbReference type="ARBA" id="ARBA00023012"/>
    </source>
</evidence>
<keyword evidence="3 8" id="KW-0597">Phosphoprotein</keyword>
<dbReference type="InterPro" id="IPR003594">
    <property type="entry name" value="HATPase_dom"/>
</dbReference>
<evidence type="ECO:0000256" key="8">
    <source>
        <dbReference type="PROSITE-ProRule" id="PRU00169"/>
    </source>
</evidence>
<dbReference type="SUPFAM" id="SSF52172">
    <property type="entry name" value="CheY-like"/>
    <property type="match status" value="1"/>
</dbReference>
<dbReference type="FunFam" id="3.30.565.10:FF:000016">
    <property type="entry name" value="Chemotaxis protein CheA, putative"/>
    <property type="match status" value="1"/>
</dbReference>
<dbReference type="GO" id="GO:0000155">
    <property type="term" value="F:phosphorelay sensor kinase activity"/>
    <property type="evidence" value="ECO:0007669"/>
    <property type="project" value="InterPro"/>
</dbReference>
<dbReference type="SUPFAM" id="SSF55874">
    <property type="entry name" value="ATPase domain of HSP90 chaperone/DNA topoisomerase II/histidine kinase"/>
    <property type="match status" value="1"/>
</dbReference>
<dbReference type="Gene3D" id="3.30.565.10">
    <property type="entry name" value="Histidine kinase-like ATPase, C-terminal domain"/>
    <property type="match status" value="1"/>
</dbReference>
<evidence type="ECO:0000256" key="9">
    <source>
        <dbReference type="SAM" id="Coils"/>
    </source>
</evidence>
<evidence type="ECO:0000313" key="15">
    <source>
        <dbReference type="Proteomes" id="UP000218418"/>
    </source>
</evidence>
<feature type="domain" description="HPt" evidence="13">
    <location>
        <begin position="9"/>
        <end position="116"/>
    </location>
</feature>
<dbReference type="InterPro" id="IPR008207">
    <property type="entry name" value="Sig_transdc_His_kin_Hpt_dom"/>
</dbReference>
<dbReference type="PANTHER" id="PTHR43395">
    <property type="entry name" value="SENSOR HISTIDINE KINASE CHEA"/>
    <property type="match status" value="1"/>
</dbReference>
<keyword evidence="4" id="KW-0808">Transferase</keyword>
<dbReference type="Pfam" id="PF00072">
    <property type="entry name" value="Response_reg"/>
    <property type="match status" value="1"/>
</dbReference>
<keyword evidence="15" id="KW-1185">Reference proteome</keyword>
<keyword evidence="5 14" id="KW-0418">Kinase</keyword>
<dbReference type="GO" id="GO:0005737">
    <property type="term" value="C:cytoplasm"/>
    <property type="evidence" value="ECO:0007669"/>
    <property type="project" value="InterPro"/>
</dbReference>
<feature type="modified residue" description="Phosphohistidine" evidence="7">
    <location>
        <position position="57"/>
    </location>
</feature>
<dbReference type="SMART" id="SM00260">
    <property type="entry name" value="CheW"/>
    <property type="match status" value="1"/>
</dbReference>